<gene>
    <name evidence="1" type="ORF">WISP_33307</name>
</gene>
<evidence type="ECO:0000313" key="2">
    <source>
        <dbReference type="Proteomes" id="UP001145742"/>
    </source>
</evidence>
<organism evidence="1 2">
    <name type="scientific">Willisornis vidua</name>
    <name type="common">Xingu scale-backed antbird</name>
    <dbReference type="NCBI Taxonomy" id="1566151"/>
    <lineage>
        <taxon>Eukaryota</taxon>
        <taxon>Metazoa</taxon>
        <taxon>Chordata</taxon>
        <taxon>Craniata</taxon>
        <taxon>Vertebrata</taxon>
        <taxon>Euteleostomi</taxon>
        <taxon>Archelosauria</taxon>
        <taxon>Archosauria</taxon>
        <taxon>Dinosauria</taxon>
        <taxon>Saurischia</taxon>
        <taxon>Theropoda</taxon>
        <taxon>Coelurosauria</taxon>
        <taxon>Aves</taxon>
        <taxon>Neognathae</taxon>
        <taxon>Neoaves</taxon>
        <taxon>Telluraves</taxon>
        <taxon>Australaves</taxon>
        <taxon>Passeriformes</taxon>
        <taxon>Thamnophilidae</taxon>
        <taxon>Willisornis</taxon>
    </lineage>
</organism>
<comment type="caution">
    <text evidence="1">The sequence shown here is derived from an EMBL/GenBank/DDBJ whole genome shotgun (WGS) entry which is preliminary data.</text>
</comment>
<evidence type="ECO:0000313" key="1">
    <source>
        <dbReference type="EMBL" id="KAJ7423586.1"/>
    </source>
</evidence>
<proteinExistence type="predicted"/>
<sequence>MAMPRVLVIAVQGLAELKAKQNAEGIDIKAKAYKTSAKVPRSPAETYLHSSAQDSLLPNGFGIAYNKSGIYVWWLVVTVCYSSDTSGLKHCLVHLSSWTAELDEQCAVVWQWAAERLSEFMQKGRGTADAEKLVLMNSCAKATALTQKEADRSLLQLQQRVEASTMLSFARCQVSA</sequence>
<protein>
    <submittedName>
        <fullName evidence="1">Uncharacterized protein</fullName>
    </submittedName>
</protein>
<dbReference type="EMBL" id="WHWB01032803">
    <property type="protein sequence ID" value="KAJ7423586.1"/>
    <property type="molecule type" value="Genomic_DNA"/>
</dbReference>
<name>A0ABQ9DJI0_9PASS</name>
<keyword evidence="2" id="KW-1185">Reference proteome</keyword>
<dbReference type="Proteomes" id="UP001145742">
    <property type="component" value="Unassembled WGS sequence"/>
</dbReference>
<accession>A0ABQ9DJI0</accession>
<reference evidence="1" key="1">
    <citation type="submission" date="2019-10" db="EMBL/GenBank/DDBJ databases">
        <authorList>
            <person name="Soares A.E.R."/>
            <person name="Aleixo A."/>
            <person name="Schneider P."/>
            <person name="Miyaki C.Y."/>
            <person name="Schneider M.P."/>
            <person name="Mello C."/>
            <person name="Vasconcelos A.T.R."/>
        </authorList>
    </citation>
    <scope>NUCLEOTIDE SEQUENCE</scope>
    <source>
        <tissue evidence="1">Muscle</tissue>
    </source>
</reference>